<dbReference type="InterPro" id="IPR036271">
    <property type="entry name" value="Tet_transcr_reg_TetR-rel_C_sf"/>
</dbReference>
<dbReference type="PANTHER" id="PTHR30055:SF175">
    <property type="entry name" value="HTH-TYPE TRANSCRIPTIONAL REPRESSOR KSTR2"/>
    <property type="match status" value="1"/>
</dbReference>
<dbReference type="KEGG" id="als:DJ013_15385"/>
<keyword evidence="8" id="KW-1185">Reference proteome</keyword>
<reference evidence="7 8" key="1">
    <citation type="submission" date="2018-05" db="EMBL/GenBank/DDBJ databases">
        <title>Complete genome sequence of Arcticibacterium luteifluviistationis SM1504T, a cytophagaceae bacterium isolated from Arctic surface seawater.</title>
        <authorList>
            <person name="Li Y."/>
            <person name="Qin Q.-L."/>
        </authorList>
    </citation>
    <scope>NUCLEOTIDE SEQUENCE [LARGE SCALE GENOMIC DNA]</scope>
    <source>
        <strain evidence="7 8">SM1504</strain>
    </source>
</reference>
<dbReference type="OrthoDB" id="881297at2"/>
<evidence type="ECO:0000256" key="5">
    <source>
        <dbReference type="PROSITE-ProRule" id="PRU00335"/>
    </source>
</evidence>
<evidence type="ECO:0000256" key="2">
    <source>
        <dbReference type="ARBA" id="ARBA00023015"/>
    </source>
</evidence>
<dbReference type="GO" id="GO:0003700">
    <property type="term" value="F:DNA-binding transcription factor activity"/>
    <property type="evidence" value="ECO:0007669"/>
    <property type="project" value="TreeGrafter"/>
</dbReference>
<feature type="DNA-binding region" description="H-T-H motif" evidence="5">
    <location>
        <begin position="76"/>
        <end position="95"/>
    </location>
</feature>
<protein>
    <submittedName>
        <fullName evidence="7">TetR/AcrR family transcriptional regulator</fullName>
    </submittedName>
</protein>
<name>A0A2Z4GEQ4_9BACT</name>
<dbReference type="GO" id="GO:0000976">
    <property type="term" value="F:transcription cis-regulatory region binding"/>
    <property type="evidence" value="ECO:0007669"/>
    <property type="project" value="TreeGrafter"/>
</dbReference>
<evidence type="ECO:0000256" key="1">
    <source>
        <dbReference type="ARBA" id="ARBA00022491"/>
    </source>
</evidence>
<keyword evidence="3 5" id="KW-0238">DNA-binding</keyword>
<gene>
    <name evidence="7" type="ORF">DJ013_15385</name>
</gene>
<evidence type="ECO:0000313" key="7">
    <source>
        <dbReference type="EMBL" id="AWV99468.1"/>
    </source>
</evidence>
<evidence type="ECO:0000256" key="3">
    <source>
        <dbReference type="ARBA" id="ARBA00023125"/>
    </source>
</evidence>
<dbReference type="SUPFAM" id="SSF46689">
    <property type="entry name" value="Homeodomain-like"/>
    <property type="match status" value="1"/>
</dbReference>
<dbReference type="PANTHER" id="PTHR30055">
    <property type="entry name" value="HTH-TYPE TRANSCRIPTIONAL REGULATOR RUTR"/>
    <property type="match status" value="1"/>
</dbReference>
<dbReference type="InterPro" id="IPR050109">
    <property type="entry name" value="HTH-type_TetR-like_transc_reg"/>
</dbReference>
<sequence length="249" mass="28876">MLFVRLVYLILVARRSYVLFTFCLGVTPLRNFNIKIIQGNFEPFKSFLSFVFVNVKERILQKGEELFFKHGVRSVTMDDIAQSLGVSKKTIYQNFKDKRMFVNAVTQTAMNREVCKERDFLKAASNPIEAIIFARQMMREHLANSGATLIHDLKKYYPSAYKCYEEHKESFREVMVNNLKEGIEGGYYRADINVEMLAILRSESVDLAFNNDTFPSTQFNLLDVQLAFIDHFVRGIVTEKGLKVYEALK</sequence>
<organism evidence="7 8">
    <name type="scientific">Arcticibacterium luteifluviistationis</name>
    <dbReference type="NCBI Taxonomy" id="1784714"/>
    <lineage>
        <taxon>Bacteria</taxon>
        <taxon>Pseudomonadati</taxon>
        <taxon>Bacteroidota</taxon>
        <taxon>Cytophagia</taxon>
        <taxon>Cytophagales</taxon>
        <taxon>Leadbetterellaceae</taxon>
        <taxon>Arcticibacterium</taxon>
    </lineage>
</organism>
<dbReference type="PRINTS" id="PR00455">
    <property type="entry name" value="HTHTETR"/>
</dbReference>
<dbReference type="Pfam" id="PF00440">
    <property type="entry name" value="TetR_N"/>
    <property type="match status" value="1"/>
</dbReference>
<evidence type="ECO:0000313" key="8">
    <source>
        <dbReference type="Proteomes" id="UP000249873"/>
    </source>
</evidence>
<evidence type="ECO:0000256" key="4">
    <source>
        <dbReference type="ARBA" id="ARBA00023163"/>
    </source>
</evidence>
<dbReference type="AlphaFoldDB" id="A0A2Z4GEQ4"/>
<feature type="domain" description="HTH tetR-type" evidence="6">
    <location>
        <begin position="53"/>
        <end position="113"/>
    </location>
</feature>
<dbReference type="Proteomes" id="UP000249873">
    <property type="component" value="Chromosome"/>
</dbReference>
<dbReference type="SUPFAM" id="SSF48498">
    <property type="entry name" value="Tetracyclin repressor-like, C-terminal domain"/>
    <property type="match status" value="1"/>
</dbReference>
<keyword evidence="1" id="KW-0678">Repressor</keyword>
<dbReference type="Gene3D" id="1.10.357.10">
    <property type="entry name" value="Tetracycline Repressor, domain 2"/>
    <property type="match status" value="1"/>
</dbReference>
<dbReference type="InterPro" id="IPR001647">
    <property type="entry name" value="HTH_TetR"/>
</dbReference>
<evidence type="ECO:0000259" key="6">
    <source>
        <dbReference type="PROSITE" id="PS50977"/>
    </source>
</evidence>
<dbReference type="InterPro" id="IPR009057">
    <property type="entry name" value="Homeodomain-like_sf"/>
</dbReference>
<keyword evidence="4" id="KW-0804">Transcription</keyword>
<proteinExistence type="predicted"/>
<accession>A0A2Z4GEQ4</accession>
<dbReference type="PROSITE" id="PS50977">
    <property type="entry name" value="HTH_TETR_2"/>
    <property type="match status" value="1"/>
</dbReference>
<keyword evidence="2" id="KW-0805">Transcription regulation</keyword>
<dbReference type="EMBL" id="CP029480">
    <property type="protein sequence ID" value="AWV99468.1"/>
    <property type="molecule type" value="Genomic_DNA"/>
</dbReference>